<dbReference type="Proteomes" id="UP000789375">
    <property type="component" value="Unassembled WGS sequence"/>
</dbReference>
<name>A0A9N9FP26_FUNMO</name>
<evidence type="ECO:0000313" key="2">
    <source>
        <dbReference type="Proteomes" id="UP000789375"/>
    </source>
</evidence>
<gene>
    <name evidence="1" type="ORF">FMOSSE_LOCUS6414</name>
</gene>
<dbReference type="EMBL" id="CAJVPP010001341">
    <property type="protein sequence ID" value="CAG8549927.1"/>
    <property type="molecule type" value="Genomic_DNA"/>
</dbReference>
<organism evidence="1 2">
    <name type="scientific">Funneliformis mosseae</name>
    <name type="common">Endomycorrhizal fungus</name>
    <name type="synonym">Glomus mosseae</name>
    <dbReference type="NCBI Taxonomy" id="27381"/>
    <lineage>
        <taxon>Eukaryota</taxon>
        <taxon>Fungi</taxon>
        <taxon>Fungi incertae sedis</taxon>
        <taxon>Mucoromycota</taxon>
        <taxon>Glomeromycotina</taxon>
        <taxon>Glomeromycetes</taxon>
        <taxon>Glomerales</taxon>
        <taxon>Glomeraceae</taxon>
        <taxon>Funneliformis</taxon>
    </lineage>
</organism>
<keyword evidence="2" id="KW-1185">Reference proteome</keyword>
<sequence>MDMDQHIAKYLVNHRHTNWSMSGILQDLSGKIDFINVDATNILNAFQQHLKNIFNSRNVFKRARTKASKLIQTLDLDELTLLLKGLQ</sequence>
<evidence type="ECO:0000313" key="1">
    <source>
        <dbReference type="EMBL" id="CAG8549927.1"/>
    </source>
</evidence>
<comment type="caution">
    <text evidence="1">The sequence shown here is derived from an EMBL/GenBank/DDBJ whole genome shotgun (WGS) entry which is preliminary data.</text>
</comment>
<accession>A0A9N9FP26</accession>
<dbReference type="AlphaFoldDB" id="A0A9N9FP26"/>
<proteinExistence type="predicted"/>
<reference evidence="1" key="1">
    <citation type="submission" date="2021-06" db="EMBL/GenBank/DDBJ databases">
        <authorList>
            <person name="Kallberg Y."/>
            <person name="Tangrot J."/>
            <person name="Rosling A."/>
        </authorList>
    </citation>
    <scope>NUCLEOTIDE SEQUENCE</scope>
    <source>
        <strain evidence="1">87-6 pot B 2015</strain>
    </source>
</reference>
<feature type="non-terminal residue" evidence="1">
    <location>
        <position position="87"/>
    </location>
</feature>
<protein>
    <submittedName>
        <fullName evidence="1">11510_t:CDS:1</fullName>
    </submittedName>
</protein>